<feature type="non-terminal residue" evidence="2">
    <location>
        <position position="155"/>
    </location>
</feature>
<gene>
    <name evidence="1" type="ORF">OVA965_LOCUS38945</name>
    <name evidence="2" type="ORF">TMI583_LOCUS40185</name>
</gene>
<dbReference type="EMBL" id="CAJNOK010039373">
    <property type="protein sequence ID" value="CAF1544399.1"/>
    <property type="molecule type" value="Genomic_DNA"/>
</dbReference>
<dbReference type="EMBL" id="CAJOBA010061754">
    <property type="protein sequence ID" value="CAF4333221.1"/>
    <property type="molecule type" value="Genomic_DNA"/>
</dbReference>
<dbReference type="AlphaFoldDB" id="A0A8S2UFU5"/>
<dbReference type="PANTHER" id="PTHR32387">
    <property type="entry name" value="WU:FJ29H11"/>
    <property type="match status" value="1"/>
</dbReference>
<organism evidence="2 3">
    <name type="scientific">Didymodactylos carnosus</name>
    <dbReference type="NCBI Taxonomy" id="1234261"/>
    <lineage>
        <taxon>Eukaryota</taxon>
        <taxon>Metazoa</taxon>
        <taxon>Spiralia</taxon>
        <taxon>Gnathifera</taxon>
        <taxon>Rotifera</taxon>
        <taxon>Eurotatoria</taxon>
        <taxon>Bdelloidea</taxon>
        <taxon>Philodinida</taxon>
        <taxon>Philodinidae</taxon>
        <taxon>Didymodactylos</taxon>
    </lineage>
</organism>
<protein>
    <submittedName>
        <fullName evidence="2">Uncharacterized protein</fullName>
    </submittedName>
</protein>
<name>A0A8S2UFU5_9BILA</name>
<comment type="caution">
    <text evidence="2">The sequence shown here is derived from an EMBL/GenBank/DDBJ whole genome shotgun (WGS) entry which is preliminary data.</text>
</comment>
<dbReference type="Proteomes" id="UP000682733">
    <property type="component" value="Unassembled WGS sequence"/>
</dbReference>
<evidence type="ECO:0000313" key="2">
    <source>
        <dbReference type="EMBL" id="CAF4333221.1"/>
    </source>
</evidence>
<reference evidence="2" key="1">
    <citation type="submission" date="2021-02" db="EMBL/GenBank/DDBJ databases">
        <authorList>
            <person name="Nowell W R."/>
        </authorList>
    </citation>
    <scope>NUCLEOTIDE SEQUENCE</scope>
</reference>
<evidence type="ECO:0000313" key="1">
    <source>
        <dbReference type="EMBL" id="CAF1544399.1"/>
    </source>
</evidence>
<proteinExistence type="predicted"/>
<sequence>MEQFSHSKLRDIKSDIISTTVACAFPLDYLSDCIKHPYFLPPTQPVYAYLPLRGYGFRFVLQADFEVPCNRQEIMRDMNEWNDWLKSQMSDLLLLAYERFEQLPKILKDLKDIDAVQTIKYFLKFIPSKQECDPCFHGLIEKIMSVLIGKIKFPV</sequence>
<evidence type="ECO:0000313" key="3">
    <source>
        <dbReference type="Proteomes" id="UP000682733"/>
    </source>
</evidence>
<accession>A0A8S2UFU5</accession>
<dbReference type="InterPro" id="IPR052957">
    <property type="entry name" value="Auxin_embryo_med"/>
</dbReference>
<dbReference type="PANTHER" id="PTHR32387:SF0">
    <property type="entry name" value="PROTEIN NO VEIN"/>
    <property type="match status" value="1"/>
</dbReference>
<dbReference type="Proteomes" id="UP000677228">
    <property type="component" value="Unassembled WGS sequence"/>
</dbReference>